<dbReference type="GO" id="GO:0016787">
    <property type="term" value="F:hydrolase activity"/>
    <property type="evidence" value="ECO:0007669"/>
    <property type="project" value="UniProtKB-KW"/>
</dbReference>
<evidence type="ECO:0000256" key="1">
    <source>
        <dbReference type="ARBA" id="ARBA00022801"/>
    </source>
</evidence>
<dbReference type="RefSeq" id="WP_217644321.1">
    <property type="nucleotide sequence ID" value="NZ_FOMQ01000003.1"/>
</dbReference>
<feature type="signal peptide" evidence="2">
    <location>
        <begin position="1"/>
        <end position="26"/>
    </location>
</feature>
<proteinExistence type="predicted"/>
<dbReference type="Pfam" id="PF20434">
    <property type="entry name" value="BD-FAE"/>
    <property type="match status" value="1"/>
</dbReference>
<dbReference type="InterPro" id="IPR029058">
    <property type="entry name" value="AB_hydrolase_fold"/>
</dbReference>
<dbReference type="InterPro" id="IPR050300">
    <property type="entry name" value="GDXG_lipolytic_enzyme"/>
</dbReference>
<evidence type="ECO:0000313" key="5">
    <source>
        <dbReference type="Proteomes" id="UP000199517"/>
    </source>
</evidence>
<keyword evidence="5" id="KW-1185">Reference proteome</keyword>
<reference evidence="5" key="1">
    <citation type="submission" date="2016-10" db="EMBL/GenBank/DDBJ databases">
        <authorList>
            <person name="Varghese N."/>
            <person name="Submissions S."/>
        </authorList>
    </citation>
    <scope>NUCLEOTIDE SEQUENCE [LARGE SCALE GENOMIC DNA]</scope>
    <source>
        <strain evidence="5">DSM 7481</strain>
    </source>
</reference>
<dbReference type="AlphaFoldDB" id="A0A1I1THG6"/>
<dbReference type="EMBL" id="FOMQ01000003">
    <property type="protein sequence ID" value="SFD56598.1"/>
    <property type="molecule type" value="Genomic_DNA"/>
</dbReference>
<dbReference type="Proteomes" id="UP000199517">
    <property type="component" value="Unassembled WGS sequence"/>
</dbReference>
<dbReference type="InterPro" id="IPR049492">
    <property type="entry name" value="BD-FAE-like_dom"/>
</dbReference>
<evidence type="ECO:0000256" key="2">
    <source>
        <dbReference type="SAM" id="SignalP"/>
    </source>
</evidence>
<feature type="chain" id="PRO_5011692810" evidence="2">
    <location>
        <begin position="27"/>
        <end position="298"/>
    </location>
</feature>
<name>A0A1I1THG6_9BURK</name>
<dbReference type="SUPFAM" id="SSF53474">
    <property type="entry name" value="alpha/beta-Hydrolases"/>
    <property type="match status" value="1"/>
</dbReference>
<keyword evidence="2" id="KW-0732">Signal</keyword>
<dbReference type="PANTHER" id="PTHR48081">
    <property type="entry name" value="AB HYDROLASE SUPERFAMILY PROTEIN C4A8.06C"/>
    <property type="match status" value="1"/>
</dbReference>
<evidence type="ECO:0000313" key="4">
    <source>
        <dbReference type="EMBL" id="SFD56598.1"/>
    </source>
</evidence>
<feature type="domain" description="BD-FAE-like" evidence="3">
    <location>
        <begin position="59"/>
        <end position="194"/>
    </location>
</feature>
<accession>A0A1I1THG6</accession>
<dbReference type="STRING" id="32040.SAMN04489710_103292"/>
<dbReference type="PANTHER" id="PTHR48081:SF9">
    <property type="entry name" value="CARBOXYLESTERASE"/>
    <property type="match status" value="1"/>
</dbReference>
<dbReference type="Gene3D" id="3.40.50.1820">
    <property type="entry name" value="alpha/beta hydrolase"/>
    <property type="match status" value="1"/>
</dbReference>
<sequence>MTASRNPWMRAALRAAGALALVATMAGCSGVGTLNALTAQGTHTVEAAVAYGPLPRQRLDVYRPRVAAPAGGWPVVVFFYGGSWNSGERADYRFVGEALAARGVLTLVADYRLYPEVRYPDFLVDSALAVAYGLDHAARLGGDPKRVFAMGHSAGGYNAAMVALDGRWLQAAGHTPRELAGWIGLAGPYDFFPTDNPDAQPVFFHPDYPPNAQPIGFAHPQAPRSFLGAPLKDRLVSPERSTRQLAGRLEAAGVPVTLKMYDRVNHATLIGAFAWPLRWLAPVLDDVVGFIGAAPPAP</sequence>
<keyword evidence="1" id="KW-0378">Hydrolase</keyword>
<organism evidence="4 5">
    <name type="scientific">Paracidovorax konjaci</name>
    <dbReference type="NCBI Taxonomy" id="32040"/>
    <lineage>
        <taxon>Bacteria</taxon>
        <taxon>Pseudomonadati</taxon>
        <taxon>Pseudomonadota</taxon>
        <taxon>Betaproteobacteria</taxon>
        <taxon>Burkholderiales</taxon>
        <taxon>Comamonadaceae</taxon>
        <taxon>Paracidovorax</taxon>
    </lineage>
</organism>
<dbReference type="PROSITE" id="PS51257">
    <property type="entry name" value="PROKAR_LIPOPROTEIN"/>
    <property type="match status" value="1"/>
</dbReference>
<evidence type="ECO:0000259" key="3">
    <source>
        <dbReference type="Pfam" id="PF20434"/>
    </source>
</evidence>
<gene>
    <name evidence="4" type="ORF">SAMN04489710_103292</name>
</gene>
<protein>
    <submittedName>
        <fullName evidence="4">Acetyl esterase/lipase</fullName>
    </submittedName>
</protein>